<dbReference type="InterPro" id="IPR009906">
    <property type="entry name" value="D-Glu_cyclase"/>
</dbReference>
<sequence length="713" mass="78735">MEVLRADACVPEDVEGLTGFVFGCSFSWEDKLAEAGAPPRHMVQGKNVSMYRTNIPNKVAGPFGGVLVVTMRPYRLDQIPQVIQITSRYPLAHGRPVHIGDGRAIGVDVSQPPHYGDAVEVHDDEVCVFWCCGVTSTVGAISGDPEFLVTHSPGHMLVLDLPLTLSMASSSPNYLLAGGEVSAIGKSTATELDALRKQLGLDVDPWYDYSHMLRQQVQLRKSQSTGSLGKSSAAIAKLKKSKKRRRRYMGVTELMNALLRRHELAREKRKKAAEATVHVNKPAPVTIHRKPKPLVKPQSSAVFLSLSREDRLRRELLSREVPEYTRYRPNHEVRWPSLKVTLWEGRAGDYHWMQIPDFNAREPSETRRGRVRVLEAARHRAIVKKIEKRAEAINSSKNLDKTKSKKVTLCGYDDWDDDEDDYLIATKEKKAVGGAPLSRAASDAYLLGGGLGSIRIPQFDKMLSRPNVASRALHESKFTPSDDADMTTSTRENRLAYLIDFEKLSRSSKISRSRSAVLLGEPVPFDADKLRPVPKSGVLFSDQLPRGGAVVRGGRSRLDAAVQSIGPDRSLSRLTTTYLSNLRRADIGQHLMDLQTSRSQRARQTDGSPDRPAEVIDAAGVEQPKEPAASGGLTFENQLSRFQAALGSRTAAHDPQMTRLQNASRVTSTEMMALDELDSPLTRPKLRIITLDLPTPAQSVVNSPQGKGANNFS</sequence>
<comment type="similarity">
    <text evidence="1">Belongs to the D-glutamate cyclase family.</text>
</comment>
<dbReference type="GO" id="GO:0047820">
    <property type="term" value="F:D-glutamate cyclase activity"/>
    <property type="evidence" value="ECO:0007669"/>
    <property type="project" value="TreeGrafter"/>
</dbReference>
<keyword evidence="4" id="KW-1185">Reference proteome</keyword>
<dbReference type="InterPro" id="IPR038021">
    <property type="entry name" value="Putative_hydro-lyase"/>
</dbReference>
<name>A0A7J6QHJ3_PEROL</name>
<evidence type="ECO:0000313" key="4">
    <source>
        <dbReference type="Proteomes" id="UP000553632"/>
    </source>
</evidence>
<protein>
    <submittedName>
        <fullName evidence="3">Uncharacterized protein</fullName>
    </submittedName>
</protein>
<comment type="caution">
    <text evidence="3">The sequence shown here is derived from an EMBL/GenBank/DDBJ whole genome shotgun (WGS) entry which is preliminary data.</text>
</comment>
<evidence type="ECO:0000256" key="1">
    <source>
        <dbReference type="ARBA" id="ARBA00007896"/>
    </source>
</evidence>
<dbReference type="Gene3D" id="3.30.2040.10">
    <property type="entry name" value="PSTPO5379-like domain"/>
    <property type="match status" value="1"/>
</dbReference>
<dbReference type="EMBL" id="JABANO010032869">
    <property type="protein sequence ID" value="KAF4707855.1"/>
    <property type="molecule type" value="Genomic_DNA"/>
</dbReference>
<dbReference type="AlphaFoldDB" id="A0A7J6QHJ3"/>
<gene>
    <name evidence="3" type="ORF">FOZ63_031454</name>
</gene>
<dbReference type="SUPFAM" id="SSF160920">
    <property type="entry name" value="PSTPO5379-like"/>
    <property type="match status" value="1"/>
</dbReference>
<dbReference type="FunFam" id="3.30.2040.10:FF:000001">
    <property type="entry name" value="D-glutamate cyclase, mitochondrial"/>
    <property type="match status" value="1"/>
</dbReference>
<dbReference type="PANTHER" id="PTHR32022:SF10">
    <property type="entry name" value="D-GLUTAMATE CYCLASE, MITOCHONDRIAL"/>
    <property type="match status" value="1"/>
</dbReference>
<proteinExistence type="inferred from homology"/>
<evidence type="ECO:0000256" key="2">
    <source>
        <dbReference type="ARBA" id="ARBA00023239"/>
    </source>
</evidence>
<accession>A0A7J6QHJ3</accession>
<dbReference type="Pfam" id="PF07286">
    <property type="entry name" value="D-Glu_cyclase"/>
    <property type="match status" value="1"/>
</dbReference>
<dbReference type="PANTHER" id="PTHR32022">
    <property type="entry name" value="D-GLUTAMATE CYCLASE, MITOCHONDRIAL"/>
    <property type="match status" value="1"/>
</dbReference>
<dbReference type="Proteomes" id="UP000553632">
    <property type="component" value="Unassembled WGS sequence"/>
</dbReference>
<reference evidence="3 4" key="1">
    <citation type="submission" date="2020-04" db="EMBL/GenBank/DDBJ databases">
        <title>Perkinsus olseni comparative genomics.</title>
        <authorList>
            <person name="Bogema D.R."/>
        </authorList>
    </citation>
    <scope>NUCLEOTIDE SEQUENCE [LARGE SCALE GENOMIC DNA]</scope>
    <source>
        <strain evidence="3 4">ATCC PRA-207</strain>
    </source>
</reference>
<organism evidence="3 4">
    <name type="scientific">Perkinsus olseni</name>
    <name type="common">Perkinsus atlanticus</name>
    <dbReference type="NCBI Taxonomy" id="32597"/>
    <lineage>
        <taxon>Eukaryota</taxon>
        <taxon>Sar</taxon>
        <taxon>Alveolata</taxon>
        <taxon>Perkinsozoa</taxon>
        <taxon>Perkinsea</taxon>
        <taxon>Perkinsida</taxon>
        <taxon>Perkinsidae</taxon>
        <taxon>Perkinsus</taxon>
    </lineage>
</organism>
<evidence type="ECO:0000313" key="3">
    <source>
        <dbReference type="EMBL" id="KAF4707855.1"/>
    </source>
</evidence>
<keyword evidence="2" id="KW-0456">Lyase</keyword>
<dbReference type="GO" id="GO:0006536">
    <property type="term" value="P:glutamate metabolic process"/>
    <property type="evidence" value="ECO:0007669"/>
    <property type="project" value="TreeGrafter"/>
</dbReference>